<dbReference type="PANTHER" id="PTHR23171">
    <property type="entry name" value="GDOWN1"/>
    <property type="match status" value="1"/>
</dbReference>
<dbReference type="GO" id="GO:0006368">
    <property type="term" value="P:transcription elongation by RNA polymerase II"/>
    <property type="evidence" value="ECO:0007669"/>
    <property type="project" value="InterPro"/>
</dbReference>
<dbReference type="InterPro" id="IPR051375">
    <property type="entry name" value="Tuftelin_GRINL1A/MYZAP/CCD68"/>
</dbReference>
<dbReference type="GO" id="GO:0005634">
    <property type="term" value="C:nucleus"/>
    <property type="evidence" value="ECO:0007669"/>
    <property type="project" value="InterPro"/>
</dbReference>
<dbReference type="GO" id="GO:0035556">
    <property type="term" value="P:intracellular signal transduction"/>
    <property type="evidence" value="ECO:0007669"/>
    <property type="project" value="TreeGrafter"/>
</dbReference>
<dbReference type="InterPro" id="IPR026213">
    <property type="entry name" value="GRINL1"/>
</dbReference>
<sequence>MHMCIIVEKLKLIMDSVIKSCGIGSSLDPVIKKIPGIPCQPKSEKQGYIGDLSLKTKLELLDLLDRQEKLLNNRKFINKLPDKGARITHFKNEIEIELKKKNESEILSEMLSKLNLNGKEGLDSLEWTGNCAPGYKTHNENNVVDELSEDEIDPLKILASHSGAGFHKKKLRIEKAEEPLIKSSDLIEDDRSTITSPSDRNSLLVEDKYAKDLRSKIDTHSKPIKEKFLPFKTLNPPKNKEVTSKKKSIHWEVTAATPPLPVHGDVQLVSLQESIKLQFDQQKKLKEVQLKHAIERLASSSIVRTEGMPQTLTEYRIQDTDSSSSDEEEINEVGLRHTFSLISKK</sequence>
<organism evidence="1">
    <name type="scientific">Clastoptera arizonana</name>
    <name type="common">Arizona spittle bug</name>
    <dbReference type="NCBI Taxonomy" id="38151"/>
    <lineage>
        <taxon>Eukaryota</taxon>
        <taxon>Metazoa</taxon>
        <taxon>Ecdysozoa</taxon>
        <taxon>Arthropoda</taxon>
        <taxon>Hexapoda</taxon>
        <taxon>Insecta</taxon>
        <taxon>Pterygota</taxon>
        <taxon>Neoptera</taxon>
        <taxon>Paraneoptera</taxon>
        <taxon>Hemiptera</taxon>
        <taxon>Auchenorrhyncha</taxon>
        <taxon>Cercopoidea</taxon>
        <taxon>Clastopteridae</taxon>
        <taxon>Clastoptera</taxon>
    </lineage>
</organism>
<dbReference type="PRINTS" id="PR02085">
    <property type="entry name" value="POLR2GRINL1"/>
</dbReference>
<dbReference type="EMBL" id="GEDC01012845">
    <property type="protein sequence ID" value="JAS24453.1"/>
    <property type="molecule type" value="Transcribed_RNA"/>
</dbReference>
<proteinExistence type="predicted"/>
<dbReference type="PANTHER" id="PTHR23171:SF13">
    <property type="entry name" value="DNA-DIRECTED RNA POLYMERASE II SUBUNIT GRINL1A"/>
    <property type="match status" value="1"/>
</dbReference>
<evidence type="ECO:0000313" key="1">
    <source>
        <dbReference type="EMBL" id="JAS24453.1"/>
    </source>
</evidence>
<protein>
    <recommendedName>
        <fullName evidence="2">DNA-directed RNA polymerase II subunit GRINL1A</fullName>
    </recommendedName>
</protein>
<feature type="non-terminal residue" evidence="1">
    <location>
        <position position="345"/>
    </location>
</feature>
<dbReference type="GO" id="GO:0003711">
    <property type="term" value="F:transcription elongation factor activity"/>
    <property type="evidence" value="ECO:0007669"/>
    <property type="project" value="InterPro"/>
</dbReference>
<name>A0A1B6DFG7_9HEMI</name>
<accession>A0A1B6DFG7</accession>
<dbReference type="AlphaFoldDB" id="A0A1B6DFG7"/>
<evidence type="ECO:0008006" key="2">
    <source>
        <dbReference type="Google" id="ProtNLM"/>
    </source>
</evidence>
<reference evidence="1" key="1">
    <citation type="submission" date="2015-12" db="EMBL/GenBank/DDBJ databases">
        <title>De novo transcriptome assembly of four potential Pierce s Disease insect vectors from Arizona vineyards.</title>
        <authorList>
            <person name="Tassone E.E."/>
        </authorList>
    </citation>
    <scope>NUCLEOTIDE SEQUENCE</scope>
</reference>
<gene>
    <name evidence="1" type="ORF">g.7912</name>
</gene>
<dbReference type="Pfam" id="PF15328">
    <property type="entry name" value="GCOM2"/>
    <property type="match status" value="1"/>
</dbReference>